<evidence type="ECO:0000313" key="9">
    <source>
        <dbReference type="EMBL" id="CDO54511.1"/>
    </source>
</evidence>
<evidence type="ECO:0000256" key="5">
    <source>
        <dbReference type="ARBA" id="ARBA00023163"/>
    </source>
</evidence>
<evidence type="ECO:0000256" key="7">
    <source>
        <dbReference type="SAM" id="MobiDB-lite"/>
    </source>
</evidence>
<name>A0A0J9XBD6_GEOCN</name>
<accession>A0A0J9XBD6</accession>
<evidence type="ECO:0000313" key="10">
    <source>
        <dbReference type="Proteomes" id="UP000242525"/>
    </source>
</evidence>
<dbReference type="GO" id="GO:0005669">
    <property type="term" value="C:transcription factor TFIID complex"/>
    <property type="evidence" value="ECO:0007669"/>
    <property type="project" value="InterPro"/>
</dbReference>
<proteinExistence type="inferred from homology"/>
<evidence type="ECO:0000256" key="6">
    <source>
        <dbReference type="ARBA" id="ARBA00023242"/>
    </source>
</evidence>
<dbReference type="Gene3D" id="1.10.20.10">
    <property type="entry name" value="Histone, subunit A"/>
    <property type="match status" value="1"/>
</dbReference>
<dbReference type="EMBL" id="CCBN010000008">
    <property type="protein sequence ID" value="CDO54511.1"/>
    <property type="molecule type" value="Genomic_DNA"/>
</dbReference>
<keyword evidence="10" id="KW-1185">Reference proteome</keyword>
<dbReference type="Pfam" id="PF10406">
    <property type="entry name" value="TAF8_C"/>
    <property type="match status" value="1"/>
</dbReference>
<feature type="compositionally biased region" description="Low complexity" evidence="7">
    <location>
        <begin position="382"/>
        <end position="405"/>
    </location>
</feature>
<feature type="compositionally biased region" description="Low complexity" evidence="7">
    <location>
        <begin position="332"/>
        <end position="347"/>
    </location>
</feature>
<dbReference type="PANTHER" id="PTHR46469">
    <property type="entry name" value="TRANSCRIPTION INITIATION FACTOR TFIID SUBUNIT 8"/>
    <property type="match status" value="1"/>
</dbReference>
<dbReference type="CDD" id="cd08049">
    <property type="entry name" value="TAF8"/>
    <property type="match status" value="1"/>
</dbReference>
<gene>
    <name evidence="9" type="ORF">BN980_GECA08s00318g</name>
</gene>
<evidence type="ECO:0000256" key="1">
    <source>
        <dbReference type="ARBA" id="ARBA00004123"/>
    </source>
</evidence>
<evidence type="ECO:0000256" key="2">
    <source>
        <dbReference type="ARBA" id="ARBA00008767"/>
    </source>
</evidence>
<keyword evidence="5" id="KW-0804">Transcription</keyword>
<feature type="domain" description="Transcription factor TFIID subunit 8 C-terminal" evidence="8">
    <location>
        <begin position="181"/>
        <end position="229"/>
    </location>
</feature>
<reference evidence="9" key="1">
    <citation type="submission" date="2014-03" db="EMBL/GenBank/DDBJ databases">
        <authorList>
            <person name="Casaregola S."/>
        </authorList>
    </citation>
    <scope>NUCLEOTIDE SEQUENCE [LARGE SCALE GENOMIC DNA]</scope>
    <source>
        <strain evidence="9">CLIB 918</strain>
    </source>
</reference>
<comment type="subcellular location">
    <subcellularLocation>
        <location evidence="1">Nucleus</location>
    </subcellularLocation>
</comment>
<dbReference type="GO" id="GO:0006367">
    <property type="term" value="P:transcription initiation at RNA polymerase II promoter"/>
    <property type="evidence" value="ECO:0007669"/>
    <property type="project" value="TreeGrafter"/>
</dbReference>
<dbReference type="STRING" id="1173061.A0A0J9XBD6"/>
<evidence type="ECO:0000259" key="8">
    <source>
        <dbReference type="Pfam" id="PF10406"/>
    </source>
</evidence>
<feature type="compositionally biased region" description="Low complexity" evidence="7">
    <location>
        <begin position="308"/>
        <end position="321"/>
    </location>
</feature>
<sequence length="508" mass="54630">MSFLPHSSHAGGDSATTTTARPPRWSDLTQARLQPTGEAPSQELFGRAVAALLESRGIGATQCAFDLLHALAEQYLETLVAELARAARVQRRTTPGASDCLVLLRLMGLNAGLLEDEREAEQRFPTILPDAWTEIELGMLPTVEHDSSELFSTAGGSSTDISGQQHQQRRLVPSRKDRGKHIPDWMPEFPPDHTFMTTSSLPDRVTDPRALREMIVQEGQLAEHALRRLTGVIRVDENAATNDEDDEPAIHDDTTTTAPAATTNGDHSSDESKGLEAKLPKGLIGLGSSSTAEPVSLSAVARDEDRASTTATSSDSTTMSRPMPNGTNANGASAADATTTPASTANSADDDPFNIKRYRPTSKRFDIVEYAHSKRRKQQKPSATSAAAAATAAGANGGTKNNTSNLLRDNSPAAVHARAERFYWQRSLASASRASNSTAGPALDAETLEVIDHEDRDPAGLGAAISLVEHEYNVALAKIQRSKDPEAKKESIVDTGIVNWERDRFLWA</sequence>
<dbReference type="AlphaFoldDB" id="A0A0J9XBD6"/>
<protein>
    <recommendedName>
        <fullName evidence="3">Transcription initiation factor TFIID subunit 8</fullName>
    </recommendedName>
</protein>
<dbReference type="GO" id="GO:0046982">
    <property type="term" value="F:protein heterodimerization activity"/>
    <property type="evidence" value="ECO:0007669"/>
    <property type="project" value="InterPro"/>
</dbReference>
<dbReference type="InterPro" id="IPR037818">
    <property type="entry name" value="TAF8"/>
</dbReference>
<dbReference type="InterPro" id="IPR019473">
    <property type="entry name" value="TFIID_su8_C"/>
</dbReference>
<dbReference type="InterPro" id="IPR009072">
    <property type="entry name" value="Histone-fold"/>
</dbReference>
<evidence type="ECO:0000256" key="3">
    <source>
        <dbReference type="ARBA" id="ARBA00017307"/>
    </source>
</evidence>
<comment type="caution">
    <text evidence="9">The sequence shown here is derived from an EMBL/GenBank/DDBJ whole genome shotgun (WGS) entry which is preliminary data.</text>
</comment>
<feature type="region of interest" description="Disordered" evidence="7">
    <location>
        <begin position="153"/>
        <end position="202"/>
    </location>
</feature>
<feature type="region of interest" description="Disordered" evidence="7">
    <location>
        <begin position="370"/>
        <end position="408"/>
    </location>
</feature>
<keyword evidence="6" id="KW-0539">Nucleus</keyword>
<feature type="region of interest" description="Disordered" evidence="7">
    <location>
        <begin position="239"/>
        <end position="358"/>
    </location>
</feature>
<feature type="region of interest" description="Disordered" evidence="7">
    <location>
        <begin position="1"/>
        <end position="25"/>
    </location>
</feature>
<dbReference type="PANTHER" id="PTHR46469:SF1">
    <property type="entry name" value="TRANSCRIPTION INITIATION FACTOR TFIID SUBUNIT 8"/>
    <property type="match status" value="1"/>
</dbReference>
<organism evidence="9 10">
    <name type="scientific">Geotrichum candidum</name>
    <name type="common">Oospora lactis</name>
    <name type="synonym">Dipodascus geotrichum</name>
    <dbReference type="NCBI Taxonomy" id="1173061"/>
    <lineage>
        <taxon>Eukaryota</taxon>
        <taxon>Fungi</taxon>
        <taxon>Dikarya</taxon>
        <taxon>Ascomycota</taxon>
        <taxon>Saccharomycotina</taxon>
        <taxon>Dipodascomycetes</taxon>
        <taxon>Dipodascales</taxon>
        <taxon>Dipodascaceae</taxon>
        <taxon>Geotrichum</taxon>
    </lineage>
</organism>
<evidence type="ECO:0000256" key="4">
    <source>
        <dbReference type="ARBA" id="ARBA00023015"/>
    </source>
</evidence>
<dbReference type="Proteomes" id="UP000242525">
    <property type="component" value="Unassembled WGS sequence"/>
</dbReference>
<dbReference type="CDD" id="cd00076">
    <property type="entry name" value="HFD_SF"/>
    <property type="match status" value="1"/>
</dbReference>
<comment type="similarity">
    <text evidence="2">Belongs to the TAF8 family.</text>
</comment>
<feature type="compositionally biased region" description="Basic and acidic residues" evidence="7">
    <location>
        <begin position="174"/>
        <end position="183"/>
    </location>
</feature>
<feature type="compositionally biased region" description="Polar residues" evidence="7">
    <location>
        <begin position="153"/>
        <end position="166"/>
    </location>
</feature>
<dbReference type="OrthoDB" id="2193813at2759"/>
<feature type="compositionally biased region" description="Basic and acidic residues" evidence="7">
    <location>
        <begin position="267"/>
        <end position="279"/>
    </location>
</feature>
<keyword evidence="4" id="KW-0805">Transcription regulation</keyword>